<dbReference type="GO" id="GO:0016020">
    <property type="term" value="C:membrane"/>
    <property type="evidence" value="ECO:0007669"/>
    <property type="project" value="InterPro"/>
</dbReference>
<dbReference type="RefSeq" id="WP_037481512.1">
    <property type="nucleotide sequence ID" value="NZ_AZRA01000051.1"/>
</dbReference>
<gene>
    <name evidence="4" type="ORF">X805_20900</name>
</gene>
<reference evidence="4 5" key="1">
    <citation type="journal article" date="2014" name="FEMS Microbiol. Ecol.">
        <title>Sphaerotilus natans encrusted with nanoball-shaped Fe(III) oxide minerals formed by nitrate-reducing mixotrophic Fe(II) oxidation.</title>
        <authorList>
            <person name="Park S."/>
            <person name="Kim D.H."/>
            <person name="Lee J.H."/>
            <person name="Hur H.G."/>
        </authorList>
    </citation>
    <scope>NUCLEOTIDE SEQUENCE [LARGE SCALE GENOMIC DNA]</scope>
    <source>
        <strain evidence="4 5">DSM 6575</strain>
    </source>
</reference>
<evidence type="ECO:0000259" key="3">
    <source>
        <dbReference type="PROSITE" id="PS51096"/>
    </source>
</evidence>
<dbReference type="STRING" id="34103.SAMN05421778_13425"/>
<sequence length="152" mass="16395">MARLLIIAHAPLASALKAIAAHTFPDEAQQLLVLDVLPDTGPEALEAQARALLPDELDDDPEVLVMTDVFGATPSNIAQRLVDGNRVRALAGVNVPMLWRTLNYAGRARLDELFARAVQGGAQGVLPIASTRPQNQAFLPGAHDQDHHHHQQ</sequence>
<dbReference type="GO" id="GO:0009401">
    <property type="term" value="P:phosphoenolpyruvate-dependent sugar phosphotransferase system"/>
    <property type="evidence" value="ECO:0007669"/>
    <property type="project" value="InterPro"/>
</dbReference>
<dbReference type="AlphaFoldDB" id="A0A059KLJ9"/>
<protein>
    <submittedName>
        <fullName evidence="4">PTS system fructose subfamily transporter subunit IIA</fullName>
    </submittedName>
</protein>
<evidence type="ECO:0000256" key="1">
    <source>
        <dbReference type="ARBA" id="ARBA00022679"/>
    </source>
</evidence>
<keyword evidence="5" id="KW-1185">Reference proteome</keyword>
<dbReference type="InterPro" id="IPR004701">
    <property type="entry name" value="PTS_EIIA_man-typ"/>
</dbReference>
<evidence type="ECO:0000256" key="2">
    <source>
        <dbReference type="SAM" id="SignalP"/>
    </source>
</evidence>
<dbReference type="InterPro" id="IPR051471">
    <property type="entry name" value="Bacterial_PTS_sugar_comp"/>
</dbReference>
<name>A0A059KLJ9_9BURK</name>
<dbReference type="eggNOG" id="COG2893">
    <property type="taxonomic scope" value="Bacteria"/>
</dbReference>
<keyword evidence="1" id="KW-0808">Transferase</keyword>
<evidence type="ECO:0000313" key="4">
    <source>
        <dbReference type="EMBL" id="KDB52341.1"/>
    </source>
</evidence>
<dbReference type="Proteomes" id="UP000026714">
    <property type="component" value="Unassembled WGS sequence"/>
</dbReference>
<dbReference type="Gene3D" id="3.40.50.510">
    <property type="entry name" value="Phosphotransferase system, mannose-type IIA component"/>
    <property type="match status" value="1"/>
</dbReference>
<dbReference type="EMBL" id="AZRA01000051">
    <property type="protein sequence ID" value="KDB52341.1"/>
    <property type="molecule type" value="Genomic_DNA"/>
</dbReference>
<proteinExistence type="predicted"/>
<feature type="chain" id="PRO_5001575905" evidence="2">
    <location>
        <begin position="21"/>
        <end position="152"/>
    </location>
</feature>
<evidence type="ECO:0000313" key="5">
    <source>
        <dbReference type="Proteomes" id="UP000026714"/>
    </source>
</evidence>
<dbReference type="InterPro" id="IPR036662">
    <property type="entry name" value="PTS_EIIA_man-typ_sf"/>
</dbReference>
<comment type="caution">
    <text evidence="4">The sequence shown here is derived from an EMBL/GenBank/DDBJ whole genome shotgun (WGS) entry which is preliminary data.</text>
</comment>
<dbReference type="PROSITE" id="PS51096">
    <property type="entry name" value="PTS_EIIA_TYPE_4"/>
    <property type="match status" value="1"/>
</dbReference>
<organism evidence="4 5">
    <name type="scientific">Sphaerotilus natans subsp. natans DSM 6575</name>
    <dbReference type="NCBI Taxonomy" id="1286631"/>
    <lineage>
        <taxon>Bacteria</taxon>
        <taxon>Pseudomonadati</taxon>
        <taxon>Pseudomonadota</taxon>
        <taxon>Betaproteobacteria</taxon>
        <taxon>Burkholderiales</taxon>
        <taxon>Sphaerotilaceae</taxon>
        <taxon>Sphaerotilus</taxon>
    </lineage>
</organism>
<keyword evidence="2" id="KW-0732">Signal</keyword>
<dbReference type="SUPFAM" id="SSF53062">
    <property type="entry name" value="PTS system fructose IIA component-like"/>
    <property type="match status" value="1"/>
</dbReference>
<feature type="domain" description="PTS EIIA type-4" evidence="3">
    <location>
        <begin position="1"/>
        <end position="125"/>
    </location>
</feature>
<dbReference type="GO" id="GO:0016740">
    <property type="term" value="F:transferase activity"/>
    <property type="evidence" value="ECO:0007669"/>
    <property type="project" value="UniProtKB-KW"/>
</dbReference>
<dbReference type="PANTHER" id="PTHR33799:SF1">
    <property type="entry name" value="PTS SYSTEM MANNOSE-SPECIFIC EIIAB COMPONENT-RELATED"/>
    <property type="match status" value="1"/>
</dbReference>
<dbReference type="PANTHER" id="PTHR33799">
    <property type="entry name" value="PTS PERMEASE-RELATED-RELATED"/>
    <property type="match status" value="1"/>
</dbReference>
<accession>A0A059KLJ9</accession>
<dbReference type="Pfam" id="PF03610">
    <property type="entry name" value="EIIA-man"/>
    <property type="match status" value="1"/>
</dbReference>
<dbReference type="PATRIC" id="fig|1286631.3.peg.2054"/>
<feature type="signal peptide" evidence="2">
    <location>
        <begin position="1"/>
        <end position="20"/>
    </location>
</feature>